<dbReference type="Proteomes" id="UP000612585">
    <property type="component" value="Unassembled WGS sequence"/>
</dbReference>
<feature type="signal peptide" evidence="1">
    <location>
        <begin position="1"/>
        <end position="26"/>
    </location>
</feature>
<dbReference type="PANTHER" id="PTHR31528">
    <property type="entry name" value="4-AMINO-5-HYDROXYMETHYL-2-METHYLPYRIMIDINE PHOSPHATE SYNTHASE THI11-RELATED"/>
    <property type="match status" value="1"/>
</dbReference>
<dbReference type="InterPro" id="IPR015168">
    <property type="entry name" value="SsuA/THI5"/>
</dbReference>
<protein>
    <submittedName>
        <fullName evidence="3">Myristoyl transferase</fullName>
    </submittedName>
</protein>
<accession>A0A8J4EAA7</accession>
<dbReference type="GO" id="GO:0016740">
    <property type="term" value="F:transferase activity"/>
    <property type="evidence" value="ECO:0007669"/>
    <property type="project" value="UniProtKB-KW"/>
</dbReference>
<dbReference type="EMBL" id="BOPG01000121">
    <property type="protein sequence ID" value="GIJ64587.1"/>
    <property type="molecule type" value="Genomic_DNA"/>
</dbReference>
<evidence type="ECO:0000259" key="2">
    <source>
        <dbReference type="Pfam" id="PF09084"/>
    </source>
</evidence>
<keyword evidence="3" id="KW-0808">Transferase</keyword>
<evidence type="ECO:0000313" key="4">
    <source>
        <dbReference type="Proteomes" id="UP000612585"/>
    </source>
</evidence>
<evidence type="ECO:0000313" key="3">
    <source>
        <dbReference type="EMBL" id="GIJ64587.1"/>
    </source>
</evidence>
<keyword evidence="1" id="KW-0732">Signal</keyword>
<feature type="domain" description="SsuA/THI5-like" evidence="2">
    <location>
        <begin position="60"/>
        <end position="279"/>
    </location>
</feature>
<organism evidence="3 4">
    <name type="scientific">Virgisporangium aurantiacum</name>
    <dbReference type="NCBI Taxonomy" id="175570"/>
    <lineage>
        <taxon>Bacteria</taxon>
        <taxon>Bacillati</taxon>
        <taxon>Actinomycetota</taxon>
        <taxon>Actinomycetes</taxon>
        <taxon>Micromonosporales</taxon>
        <taxon>Micromonosporaceae</taxon>
        <taxon>Virgisporangium</taxon>
    </lineage>
</organism>
<gene>
    <name evidence="3" type="ORF">Vau01_121030</name>
</gene>
<feature type="chain" id="PRO_5035284436" evidence="1">
    <location>
        <begin position="27"/>
        <end position="351"/>
    </location>
</feature>
<comment type="caution">
    <text evidence="3">The sequence shown here is derived from an EMBL/GenBank/DDBJ whole genome shotgun (WGS) entry which is preliminary data.</text>
</comment>
<name>A0A8J4EAA7_9ACTN</name>
<dbReference type="PANTHER" id="PTHR31528:SF15">
    <property type="entry name" value="RIBOFLAVIN-BINDING PROTEIN RIBY"/>
    <property type="match status" value="1"/>
</dbReference>
<proteinExistence type="predicted"/>
<evidence type="ECO:0000256" key="1">
    <source>
        <dbReference type="SAM" id="SignalP"/>
    </source>
</evidence>
<dbReference type="InterPro" id="IPR027939">
    <property type="entry name" value="NMT1/THI5"/>
</dbReference>
<dbReference type="Gene3D" id="3.40.190.10">
    <property type="entry name" value="Periplasmic binding protein-like II"/>
    <property type="match status" value="2"/>
</dbReference>
<reference evidence="3" key="1">
    <citation type="submission" date="2021-01" db="EMBL/GenBank/DDBJ databases">
        <title>Whole genome shotgun sequence of Virgisporangium aurantiacum NBRC 16421.</title>
        <authorList>
            <person name="Komaki H."/>
            <person name="Tamura T."/>
        </authorList>
    </citation>
    <scope>NUCLEOTIDE SEQUENCE</scope>
    <source>
        <strain evidence="3">NBRC 16421</strain>
    </source>
</reference>
<dbReference type="PROSITE" id="PS51257">
    <property type="entry name" value="PROKAR_LIPOPROTEIN"/>
    <property type="match status" value="1"/>
</dbReference>
<sequence>MLSPKSVAPLLARRGLLTAAAGGAAAALIGCGNNKPHRPTSSKIDKVAYLTGFNITGQDAFLYVAKEKGYFRDAGLDVDIQAGAGTQRNLATLKSGKAQIACIDVAGGIIESRRPPFVDFRIFTTIYQRGVSCIVALPTAGIHAPQDLRGKKIGYTVGGVNRSIFPAYASAAGMKDSDVVWVEMAPTGIRPALMAGQLDASTEIVVGRPAIEAAARAAGKLRPGETVTMLPYSDLLRDVVGNAIGCLTETAVTNPDLVRGFRDAAVRGLVDTIADPDAAGEIMAKHVPAYTPEIAAAEVTEMIPYVRGSDAIGYLDPVRVRACIALIQGLGLVPADVAPENIVAFDLQPHR</sequence>
<dbReference type="GO" id="GO:0009228">
    <property type="term" value="P:thiamine biosynthetic process"/>
    <property type="evidence" value="ECO:0007669"/>
    <property type="project" value="InterPro"/>
</dbReference>
<dbReference type="Pfam" id="PF09084">
    <property type="entry name" value="NMT1"/>
    <property type="match status" value="1"/>
</dbReference>
<dbReference type="SUPFAM" id="SSF53850">
    <property type="entry name" value="Periplasmic binding protein-like II"/>
    <property type="match status" value="1"/>
</dbReference>
<dbReference type="AlphaFoldDB" id="A0A8J4EAA7"/>
<keyword evidence="4" id="KW-1185">Reference proteome</keyword>